<dbReference type="EMBL" id="CP121776">
    <property type="protein sequence ID" value="WMG19281.1"/>
    <property type="molecule type" value="Genomic_DNA"/>
</dbReference>
<dbReference type="RefSeq" id="WP_178896167.1">
    <property type="nucleotide sequence ID" value="NZ_CP121776.1"/>
</dbReference>
<evidence type="ECO:0000259" key="1">
    <source>
        <dbReference type="Pfam" id="PF14090"/>
    </source>
</evidence>
<dbReference type="InterPro" id="IPR055245">
    <property type="entry name" value="HTH_proteobacteria"/>
</dbReference>
<keyword evidence="3" id="KW-1185">Reference proteome</keyword>
<protein>
    <submittedName>
        <fullName evidence="2">Helix-turn-helix domain-containing protein</fullName>
    </submittedName>
</protein>
<feature type="domain" description="Winged helix-turn-helix" evidence="1">
    <location>
        <begin position="4"/>
        <end position="64"/>
    </location>
</feature>
<sequence>MNNTQLEQILEHLKQGKSITPIEALEQYGCFRLSAVILKLRKQGCDIVTHHERNSSGIGTHARYELKQVAA</sequence>
<gene>
    <name evidence="2" type="ORF">QBJ73_06915</name>
</gene>
<evidence type="ECO:0000313" key="3">
    <source>
        <dbReference type="Proteomes" id="UP001244586"/>
    </source>
</evidence>
<accession>A0AAJ6LGG5</accession>
<organism evidence="2 3">
    <name type="scientific">Acinetobacter johnsonii</name>
    <dbReference type="NCBI Taxonomy" id="40214"/>
    <lineage>
        <taxon>Bacteria</taxon>
        <taxon>Pseudomonadati</taxon>
        <taxon>Pseudomonadota</taxon>
        <taxon>Gammaproteobacteria</taxon>
        <taxon>Moraxellales</taxon>
        <taxon>Moraxellaceae</taxon>
        <taxon>Acinetobacter</taxon>
    </lineage>
</organism>
<evidence type="ECO:0000313" key="2">
    <source>
        <dbReference type="EMBL" id="WMG19281.1"/>
    </source>
</evidence>
<dbReference type="Proteomes" id="UP001244586">
    <property type="component" value="Chromosome"/>
</dbReference>
<reference evidence="2 3" key="1">
    <citation type="submission" date="2023-04" db="EMBL/GenBank/DDBJ databases">
        <title>Acinetobacter johnsonii isolate AYTCM encoding NDM-1, OXA-58 and PER-1.</title>
        <authorList>
            <person name="Tian C."/>
            <person name="Wang S."/>
            <person name="Fan X."/>
            <person name="Xia D."/>
        </authorList>
    </citation>
    <scope>NUCLEOTIDE SEQUENCE [LARGE SCALE GENOMIC DNA]</scope>
    <source>
        <strain evidence="2 3">AYTCM</strain>
    </source>
</reference>
<proteinExistence type="predicted"/>
<dbReference type="AlphaFoldDB" id="A0AAJ6LGG5"/>
<dbReference type="Pfam" id="PF14090">
    <property type="entry name" value="HTH_39"/>
    <property type="match status" value="1"/>
</dbReference>
<name>A0AAJ6LGG5_ACIJO</name>